<evidence type="ECO:0000313" key="2">
    <source>
        <dbReference type="EMBL" id="XBX78685.1"/>
    </source>
</evidence>
<keyword evidence="2" id="KW-0540">Nuclease</keyword>
<organism evidence="2">
    <name type="scientific">Microbacterium sp. A8/3-1</name>
    <dbReference type="NCBI Taxonomy" id="3160749"/>
    <lineage>
        <taxon>Bacteria</taxon>
        <taxon>Bacillati</taxon>
        <taxon>Actinomycetota</taxon>
        <taxon>Actinomycetes</taxon>
        <taxon>Micrococcales</taxon>
        <taxon>Microbacteriaceae</taxon>
        <taxon>Microbacterium</taxon>
    </lineage>
</organism>
<dbReference type="Gene3D" id="3.90.75.10">
    <property type="entry name" value="Homing Intron 3 (I-ppo) Encoded Endonuclease, Chain A"/>
    <property type="match status" value="1"/>
</dbReference>
<evidence type="ECO:0000259" key="1">
    <source>
        <dbReference type="Pfam" id="PF13392"/>
    </source>
</evidence>
<feature type="domain" description="HNH nuclease" evidence="1">
    <location>
        <begin position="48"/>
        <end position="91"/>
    </location>
</feature>
<dbReference type="EMBL" id="CP158357">
    <property type="protein sequence ID" value="XBX78685.1"/>
    <property type="molecule type" value="Genomic_DNA"/>
</dbReference>
<dbReference type="EC" id="3.1.-.-" evidence="2"/>
<dbReference type="GO" id="GO:0004519">
    <property type="term" value="F:endonuclease activity"/>
    <property type="evidence" value="ECO:0007669"/>
    <property type="project" value="UniProtKB-KW"/>
</dbReference>
<keyword evidence="2" id="KW-0378">Hydrolase</keyword>
<dbReference type="InterPro" id="IPR044930">
    <property type="entry name" value="Homing_endonuclease_His-Me"/>
</dbReference>
<name>A0AAU7VY73_9MICO</name>
<dbReference type="GO" id="GO:0016787">
    <property type="term" value="F:hydrolase activity"/>
    <property type="evidence" value="ECO:0007669"/>
    <property type="project" value="UniProtKB-KW"/>
</dbReference>
<dbReference type="Pfam" id="PF13392">
    <property type="entry name" value="HNH_3"/>
    <property type="match status" value="1"/>
</dbReference>
<dbReference type="InterPro" id="IPR003615">
    <property type="entry name" value="HNH_nuc"/>
</dbReference>
<proteinExistence type="predicted"/>
<reference evidence="2" key="1">
    <citation type="submission" date="2024-06" db="EMBL/GenBank/DDBJ databases">
        <title>Draft genome sequence of Microbacterium sp. strain A8/3-1, isolated from Oxytropis tragacanthoides Fisch. ex DC. Root nodules in the Altai region of Russia.</title>
        <authorList>
            <person name="Sazanova A."/>
            <person name="Guro P."/>
            <person name="Kuznetsova I."/>
            <person name="Belimov A."/>
            <person name="Safronova V."/>
        </authorList>
    </citation>
    <scope>NUCLEOTIDE SEQUENCE</scope>
    <source>
        <strain evidence="2">A8/3-1</strain>
    </source>
</reference>
<dbReference type="AlphaFoldDB" id="A0AAU7VY73"/>
<dbReference type="RefSeq" id="WP_350351911.1">
    <property type="nucleotide sequence ID" value="NZ_CP158357.1"/>
</dbReference>
<dbReference type="SUPFAM" id="SSF54060">
    <property type="entry name" value="His-Me finger endonucleases"/>
    <property type="match status" value="1"/>
</dbReference>
<sequence length="142" mass="16143">MTILEIPTPARSAGRRRVPWHRIQITAECWLWTGPVWKGYGKSGGTTAHRHVWLALGRTIPTGLELDHLCRVPLCVNPDHLEPVTRAENARRRALALVTCINGHDYTPENTYTRRDGSRDCRTCIRARVAKYRRTHQIGLAA</sequence>
<gene>
    <name evidence="2" type="ORF">ABS642_00930</name>
</gene>
<dbReference type="InterPro" id="IPR044925">
    <property type="entry name" value="His-Me_finger_sf"/>
</dbReference>
<keyword evidence="2" id="KW-0255">Endonuclease</keyword>
<accession>A0AAU7VY73</accession>
<protein>
    <submittedName>
        <fullName evidence="2">HNH endonuclease signature motif containing protein</fullName>
        <ecNumber evidence="2">3.1.-.-</ecNumber>
    </submittedName>
</protein>